<reference evidence="18" key="2">
    <citation type="submission" date="2025-08" db="UniProtKB">
        <authorList>
            <consortium name="RefSeq"/>
        </authorList>
    </citation>
    <scope>IDENTIFICATION</scope>
    <source>
        <tissue evidence="18">Etiolated seedlings</tissue>
    </source>
</reference>
<evidence type="ECO:0000256" key="13">
    <source>
        <dbReference type="ARBA" id="ARBA00024209"/>
    </source>
</evidence>
<keyword evidence="7" id="KW-0479">Metal-binding</keyword>
<dbReference type="SUPFAM" id="SSF57850">
    <property type="entry name" value="RING/U-box"/>
    <property type="match status" value="1"/>
</dbReference>
<accession>A0A1S2XBZ2</accession>
<feature type="domain" description="RING-type" evidence="16">
    <location>
        <begin position="176"/>
        <end position="218"/>
    </location>
</feature>
<dbReference type="EC" id="2.3.2.27" evidence="4"/>
<evidence type="ECO:0000256" key="1">
    <source>
        <dbReference type="ARBA" id="ARBA00000900"/>
    </source>
</evidence>
<keyword evidence="8 14" id="KW-0863">Zinc-finger</keyword>
<dbReference type="PROSITE" id="PS50089">
    <property type="entry name" value="ZF_RING_2"/>
    <property type="match status" value="1"/>
</dbReference>
<evidence type="ECO:0000256" key="9">
    <source>
        <dbReference type="ARBA" id="ARBA00022786"/>
    </source>
</evidence>
<dbReference type="UniPathway" id="UPA00143"/>
<dbReference type="InterPro" id="IPR044600">
    <property type="entry name" value="ATL1/ATL16-like"/>
</dbReference>
<evidence type="ECO:0000256" key="8">
    <source>
        <dbReference type="ARBA" id="ARBA00022771"/>
    </source>
</evidence>
<dbReference type="FunFam" id="3.30.40.10:FF:000233">
    <property type="entry name" value="RING-H2 finger protein ATL54"/>
    <property type="match status" value="1"/>
</dbReference>
<dbReference type="GeneID" id="101492343"/>
<dbReference type="SMART" id="SM00184">
    <property type="entry name" value="RING"/>
    <property type="match status" value="1"/>
</dbReference>
<dbReference type="PANTHER" id="PTHR46913:SF19">
    <property type="entry name" value="RING-TYPE E3 UBIQUITIN TRANSFERASE"/>
    <property type="match status" value="1"/>
</dbReference>
<dbReference type="OrthoDB" id="9984778at2759"/>
<dbReference type="PaxDb" id="3827-XP_004485600.1"/>
<sequence length="385" mass="43398">MKLHHRKLVVPEICEWICQGKNSLSNCSSNKDCSVCFKICLTKPQLSYPYSPPPPPPQVPSSFYSLDENQNHHKIITYFILTLSLLSFIFFLVCCRFIYIKLRSKRSLRLQPSSSSSTTTTQQVDVNNLDDEEQYGSMLDHPIWYIRTIGLHQSVVNAISVCKYKKGEGLIEGTECSVCLSEFEENENLRLLPKCHHAFHLPCIDTWLSSHTNCPMCRAPIVTNPTTTRVESLESSIVVDSSSLGQTQMENFEENSNEGFESSVFDSQLRNRIQEDGEGQLGGCENERQVHDAVTVRPRRSVSMDDSFVANVLSIESNVDSSRKVNGIDNLATTSKGSSSFSIRSTRYLKGVSSPMKRSSSYNGKYLLSWYSRSKKKPNAILRSS</sequence>
<reference evidence="17" key="1">
    <citation type="journal article" date="2013" name="Nat. Biotechnol.">
        <title>Draft genome sequence of chickpea (Cicer arietinum) provides a resource for trait improvement.</title>
        <authorList>
            <person name="Varshney R.K."/>
            <person name="Song C."/>
            <person name="Saxena R.K."/>
            <person name="Azam S."/>
            <person name="Yu S."/>
            <person name="Sharpe A.G."/>
            <person name="Cannon S."/>
            <person name="Baek J."/>
            <person name="Rosen B.D."/>
            <person name="Tar'an B."/>
            <person name="Millan T."/>
            <person name="Zhang X."/>
            <person name="Ramsay L.D."/>
            <person name="Iwata A."/>
            <person name="Wang Y."/>
            <person name="Nelson W."/>
            <person name="Farmer A.D."/>
            <person name="Gaur P.M."/>
            <person name="Soderlund C."/>
            <person name="Penmetsa R.V."/>
            <person name="Xu C."/>
            <person name="Bharti A.K."/>
            <person name="He W."/>
            <person name="Winter P."/>
            <person name="Zhao S."/>
            <person name="Hane J.K."/>
            <person name="Carrasquilla-Garcia N."/>
            <person name="Condie J.A."/>
            <person name="Upadhyaya H.D."/>
            <person name="Luo M.C."/>
            <person name="Thudi M."/>
            <person name="Gowda C.L."/>
            <person name="Singh N.P."/>
            <person name="Lichtenzveig J."/>
            <person name="Gali K.K."/>
            <person name="Rubio J."/>
            <person name="Nadarajan N."/>
            <person name="Dolezel J."/>
            <person name="Bansal K.C."/>
            <person name="Xu X."/>
            <person name="Edwards D."/>
            <person name="Zhang G."/>
            <person name="Kahl G."/>
            <person name="Gil J."/>
            <person name="Singh K.B."/>
            <person name="Datta S.K."/>
            <person name="Jackson S.A."/>
            <person name="Wang J."/>
            <person name="Cook D.R."/>
        </authorList>
    </citation>
    <scope>NUCLEOTIDE SEQUENCE [LARGE SCALE GENOMIC DNA]</scope>
    <source>
        <strain evidence="17">cv. CDC Frontier</strain>
    </source>
</reference>
<comment type="subcellular location">
    <subcellularLocation>
        <location evidence="2">Membrane</location>
        <topology evidence="2">Single-pass membrane protein</topology>
    </subcellularLocation>
</comment>
<dbReference type="GO" id="GO:0008270">
    <property type="term" value="F:zinc ion binding"/>
    <property type="evidence" value="ECO:0007669"/>
    <property type="project" value="UniProtKB-KW"/>
</dbReference>
<keyword evidence="11 15" id="KW-1133">Transmembrane helix</keyword>
<dbReference type="InterPro" id="IPR013083">
    <property type="entry name" value="Znf_RING/FYVE/PHD"/>
</dbReference>
<dbReference type="GO" id="GO:0016567">
    <property type="term" value="P:protein ubiquitination"/>
    <property type="evidence" value="ECO:0007669"/>
    <property type="project" value="UniProtKB-UniPathway"/>
</dbReference>
<gene>
    <name evidence="18" type="primary">LOC101492343</name>
</gene>
<comment type="catalytic activity">
    <reaction evidence="1">
        <text>S-ubiquitinyl-[E2 ubiquitin-conjugating enzyme]-L-cysteine + [acceptor protein]-L-lysine = [E2 ubiquitin-conjugating enzyme]-L-cysteine + N(6)-ubiquitinyl-[acceptor protein]-L-lysine.</text>
        <dbReference type="EC" id="2.3.2.27"/>
    </reaction>
</comment>
<keyword evidence="5" id="KW-0808">Transferase</keyword>
<comment type="similarity">
    <text evidence="13">Belongs to the RING-type zinc finger family. ATL subfamily.</text>
</comment>
<dbReference type="CDD" id="cd16461">
    <property type="entry name" value="RING-H2_EL5-like"/>
    <property type="match status" value="1"/>
</dbReference>
<comment type="pathway">
    <text evidence="3">Protein modification; protein ubiquitination.</text>
</comment>
<evidence type="ECO:0000256" key="6">
    <source>
        <dbReference type="ARBA" id="ARBA00022692"/>
    </source>
</evidence>
<evidence type="ECO:0000256" key="7">
    <source>
        <dbReference type="ARBA" id="ARBA00022723"/>
    </source>
</evidence>
<dbReference type="Proteomes" id="UP000087171">
    <property type="component" value="Chromosome Ca1"/>
</dbReference>
<evidence type="ECO:0000256" key="3">
    <source>
        <dbReference type="ARBA" id="ARBA00004906"/>
    </source>
</evidence>
<keyword evidence="6 15" id="KW-0812">Transmembrane</keyword>
<evidence type="ECO:0000256" key="15">
    <source>
        <dbReference type="SAM" id="Phobius"/>
    </source>
</evidence>
<protein>
    <recommendedName>
        <fullName evidence="4">RING-type E3 ubiquitin transferase</fullName>
        <ecNumber evidence="4">2.3.2.27</ecNumber>
    </recommendedName>
</protein>
<dbReference type="Pfam" id="PF13639">
    <property type="entry name" value="zf-RING_2"/>
    <property type="match status" value="1"/>
</dbReference>
<feature type="transmembrane region" description="Helical" evidence="15">
    <location>
        <begin position="75"/>
        <end position="99"/>
    </location>
</feature>
<evidence type="ECO:0000256" key="2">
    <source>
        <dbReference type="ARBA" id="ARBA00004167"/>
    </source>
</evidence>
<dbReference type="AlphaFoldDB" id="A0A1S2XBZ2"/>
<name>A0A1S2XBZ2_CICAR</name>
<evidence type="ECO:0000256" key="12">
    <source>
        <dbReference type="ARBA" id="ARBA00023136"/>
    </source>
</evidence>
<evidence type="ECO:0000256" key="10">
    <source>
        <dbReference type="ARBA" id="ARBA00022833"/>
    </source>
</evidence>
<evidence type="ECO:0000313" key="18">
    <source>
        <dbReference type="RefSeq" id="XP_004485600.1"/>
    </source>
</evidence>
<dbReference type="GO" id="GO:0061630">
    <property type="term" value="F:ubiquitin protein ligase activity"/>
    <property type="evidence" value="ECO:0007669"/>
    <property type="project" value="UniProtKB-EC"/>
</dbReference>
<organism evidence="17 18">
    <name type="scientific">Cicer arietinum</name>
    <name type="common">Chickpea</name>
    <name type="synonym">Garbanzo</name>
    <dbReference type="NCBI Taxonomy" id="3827"/>
    <lineage>
        <taxon>Eukaryota</taxon>
        <taxon>Viridiplantae</taxon>
        <taxon>Streptophyta</taxon>
        <taxon>Embryophyta</taxon>
        <taxon>Tracheophyta</taxon>
        <taxon>Spermatophyta</taxon>
        <taxon>Magnoliopsida</taxon>
        <taxon>eudicotyledons</taxon>
        <taxon>Gunneridae</taxon>
        <taxon>Pentapetalae</taxon>
        <taxon>rosids</taxon>
        <taxon>fabids</taxon>
        <taxon>Fabales</taxon>
        <taxon>Fabaceae</taxon>
        <taxon>Papilionoideae</taxon>
        <taxon>50 kb inversion clade</taxon>
        <taxon>NPAAA clade</taxon>
        <taxon>Hologalegina</taxon>
        <taxon>IRL clade</taxon>
        <taxon>Cicereae</taxon>
        <taxon>Cicer</taxon>
    </lineage>
</organism>
<evidence type="ECO:0000256" key="5">
    <source>
        <dbReference type="ARBA" id="ARBA00022679"/>
    </source>
</evidence>
<evidence type="ECO:0000259" key="16">
    <source>
        <dbReference type="PROSITE" id="PS50089"/>
    </source>
</evidence>
<dbReference type="eggNOG" id="KOG0800">
    <property type="taxonomic scope" value="Eukaryota"/>
</dbReference>
<evidence type="ECO:0000313" key="17">
    <source>
        <dbReference type="Proteomes" id="UP000087171"/>
    </source>
</evidence>
<keyword evidence="12 15" id="KW-0472">Membrane</keyword>
<evidence type="ECO:0000256" key="4">
    <source>
        <dbReference type="ARBA" id="ARBA00012483"/>
    </source>
</evidence>
<keyword evidence="17" id="KW-1185">Reference proteome</keyword>
<dbReference type="InterPro" id="IPR001841">
    <property type="entry name" value="Znf_RING"/>
</dbReference>
<dbReference type="PANTHER" id="PTHR46913">
    <property type="entry name" value="RING-H2 FINGER PROTEIN ATL16"/>
    <property type="match status" value="1"/>
</dbReference>
<dbReference type="Gene3D" id="3.30.40.10">
    <property type="entry name" value="Zinc/RING finger domain, C3HC4 (zinc finger)"/>
    <property type="match status" value="1"/>
</dbReference>
<dbReference type="KEGG" id="cam:101492343"/>
<evidence type="ECO:0000256" key="14">
    <source>
        <dbReference type="PROSITE-ProRule" id="PRU00175"/>
    </source>
</evidence>
<dbReference type="RefSeq" id="XP_004485600.1">
    <property type="nucleotide sequence ID" value="XM_004485543.3"/>
</dbReference>
<dbReference type="GO" id="GO:0016020">
    <property type="term" value="C:membrane"/>
    <property type="evidence" value="ECO:0007669"/>
    <property type="project" value="UniProtKB-SubCell"/>
</dbReference>
<proteinExistence type="inferred from homology"/>
<evidence type="ECO:0000256" key="11">
    <source>
        <dbReference type="ARBA" id="ARBA00022989"/>
    </source>
</evidence>
<keyword evidence="9" id="KW-0833">Ubl conjugation pathway</keyword>
<keyword evidence="10" id="KW-0862">Zinc</keyword>